<proteinExistence type="predicted"/>
<reference evidence="1" key="1">
    <citation type="journal article" date="2020" name="Nature">
        <title>Giant virus diversity and host interactions through global metagenomics.</title>
        <authorList>
            <person name="Schulz F."/>
            <person name="Roux S."/>
            <person name="Paez-Espino D."/>
            <person name="Jungbluth S."/>
            <person name="Walsh D.A."/>
            <person name="Denef V.J."/>
            <person name="McMahon K.D."/>
            <person name="Konstantinidis K.T."/>
            <person name="Eloe-Fadrosh E.A."/>
            <person name="Kyrpides N.C."/>
            <person name="Woyke T."/>
        </authorList>
    </citation>
    <scope>NUCLEOTIDE SEQUENCE</scope>
    <source>
        <strain evidence="1">GVMAG-M-3300013004-44</strain>
    </source>
</reference>
<protein>
    <submittedName>
        <fullName evidence="1">Uncharacterized protein</fullName>
    </submittedName>
</protein>
<name>A0A6C0BHV3_9ZZZZ</name>
<dbReference type="EMBL" id="MN739154">
    <property type="protein sequence ID" value="QHS90978.1"/>
    <property type="molecule type" value="Genomic_DNA"/>
</dbReference>
<organism evidence="1">
    <name type="scientific">viral metagenome</name>
    <dbReference type="NCBI Taxonomy" id="1070528"/>
    <lineage>
        <taxon>unclassified sequences</taxon>
        <taxon>metagenomes</taxon>
        <taxon>organismal metagenomes</taxon>
    </lineage>
</organism>
<accession>A0A6C0BHV3</accession>
<evidence type="ECO:0000313" key="1">
    <source>
        <dbReference type="EMBL" id="QHS90978.1"/>
    </source>
</evidence>
<sequence>MIYLILTTSIHNRFGIINAAKRKERYLSAIKGTLSLLPTCITPIIVENNGERETYLDYFLHDGKPVRVVYTNNNELRFHSKATNEMTDIKDVIRICGIQGNDMIIKLTGRYRMMSSDFFTDVIENEKIEAFVKFYNIFTLKYEYDDCVLGCFAMRALHLQMYPHLLRDVQPSSEIAFATYVRRCGAILKEIDHLGIECEIADSYQLIIC</sequence>
<dbReference type="AlphaFoldDB" id="A0A6C0BHV3"/>